<dbReference type="SUPFAM" id="SSF48452">
    <property type="entry name" value="TPR-like"/>
    <property type="match status" value="1"/>
</dbReference>
<evidence type="ECO:0000313" key="1">
    <source>
        <dbReference type="EMBL" id="SFF50505.1"/>
    </source>
</evidence>
<organism evidence="1 2">
    <name type="scientific">Sunxiuqinia elliptica</name>
    <dbReference type="NCBI Taxonomy" id="655355"/>
    <lineage>
        <taxon>Bacteria</taxon>
        <taxon>Pseudomonadati</taxon>
        <taxon>Bacteroidota</taxon>
        <taxon>Bacteroidia</taxon>
        <taxon>Marinilabiliales</taxon>
        <taxon>Prolixibacteraceae</taxon>
        <taxon>Sunxiuqinia</taxon>
    </lineage>
</organism>
<accession>A0A1I2J707</accession>
<dbReference type="STRING" id="655355.SAMN05216283_1085"/>
<reference evidence="1 2" key="1">
    <citation type="submission" date="2016-10" db="EMBL/GenBank/DDBJ databases">
        <authorList>
            <person name="de Groot N.N."/>
        </authorList>
    </citation>
    <scope>NUCLEOTIDE SEQUENCE [LARGE SCALE GENOMIC DNA]</scope>
    <source>
        <strain evidence="1 2">CGMCC 1.9156</strain>
    </source>
</reference>
<dbReference type="AlphaFoldDB" id="A0A1I2J707"/>
<dbReference type="Proteomes" id="UP000198964">
    <property type="component" value="Unassembled WGS sequence"/>
</dbReference>
<sequence length="294" mass="34400">MRFKFGHLMGAALLFFVGCSAPKVTTSYRNIAEQAVAAGNYEAATENWKLYFDQQMLDNEPIAPELFAEAGQMAFKANKTELALNWLKQAQASNYDNAEMYVALAELYKQENNLSKELESLEFFRASYPTADQEKVTNRLFEIYTEINAREKAVELWNAMSAESQQEERYLEEYFSLQKQLKNEEVADSVASALLNVNPNHTKALEWLGAKYYNQAEDRYQKEMKAYEKNHTRVQHIKLTQALKEVTADFRKSAEYFKTLWEQEQDSKYATYLVNIYNRFDDKKTSDYYRKFLK</sequence>
<dbReference type="InterPro" id="IPR011990">
    <property type="entry name" value="TPR-like_helical_dom_sf"/>
</dbReference>
<dbReference type="PROSITE" id="PS51257">
    <property type="entry name" value="PROKAR_LIPOPROTEIN"/>
    <property type="match status" value="1"/>
</dbReference>
<proteinExistence type="predicted"/>
<dbReference type="EMBL" id="FONW01000008">
    <property type="protein sequence ID" value="SFF50505.1"/>
    <property type="molecule type" value="Genomic_DNA"/>
</dbReference>
<keyword evidence="2" id="KW-1185">Reference proteome</keyword>
<name>A0A1I2J707_9BACT</name>
<dbReference type="Gene3D" id="1.25.40.10">
    <property type="entry name" value="Tetratricopeptide repeat domain"/>
    <property type="match status" value="1"/>
</dbReference>
<protein>
    <recommendedName>
        <fullName evidence="3">Tetratricopeptide repeat protein</fullName>
    </recommendedName>
</protein>
<gene>
    <name evidence="1" type="ORF">SAMN05216283_1085</name>
</gene>
<evidence type="ECO:0000313" key="2">
    <source>
        <dbReference type="Proteomes" id="UP000198964"/>
    </source>
</evidence>
<dbReference type="RefSeq" id="WP_093920524.1">
    <property type="nucleotide sequence ID" value="NZ_FONW01000008.1"/>
</dbReference>
<evidence type="ECO:0008006" key="3">
    <source>
        <dbReference type="Google" id="ProtNLM"/>
    </source>
</evidence>